<dbReference type="InterPro" id="IPR027417">
    <property type="entry name" value="P-loop_NTPase"/>
</dbReference>
<feature type="domain" description="Kinesin motor" evidence="15">
    <location>
        <begin position="67"/>
        <end position="411"/>
    </location>
</feature>
<dbReference type="InterPro" id="IPR001752">
    <property type="entry name" value="Kinesin_motor_dom"/>
</dbReference>
<dbReference type="PROSITE" id="PS00411">
    <property type="entry name" value="KINESIN_MOTOR_1"/>
    <property type="match status" value="1"/>
</dbReference>
<comment type="similarity">
    <text evidence="2">Belongs to the TRAFAC class myosin-kinesin ATPase superfamily. Kinesin family. Ungrouped subfamily.</text>
</comment>
<dbReference type="PANTHER" id="PTHR47970:SF6">
    <property type="entry name" value="KINESIN-LIKE PROTEIN KIN-UC ISOFORM X1"/>
    <property type="match status" value="1"/>
</dbReference>
<dbReference type="GO" id="GO:0090307">
    <property type="term" value="P:mitotic spindle assembly"/>
    <property type="evidence" value="ECO:0007669"/>
    <property type="project" value="TreeGrafter"/>
</dbReference>
<dbReference type="OrthoDB" id="3176171at2759"/>
<evidence type="ECO:0000256" key="11">
    <source>
        <dbReference type="PROSITE-ProRule" id="PRU00283"/>
    </source>
</evidence>
<evidence type="ECO:0000256" key="10">
    <source>
        <dbReference type="ARBA" id="ARBA00023212"/>
    </source>
</evidence>
<feature type="binding site" evidence="11">
    <location>
        <begin position="152"/>
        <end position="159"/>
    </location>
    <ligand>
        <name>ATP</name>
        <dbReference type="ChEBI" id="CHEBI:30616"/>
    </ligand>
</feature>
<feature type="coiled-coil region" evidence="13">
    <location>
        <begin position="438"/>
        <end position="497"/>
    </location>
</feature>
<feature type="coiled-coil region" evidence="13">
    <location>
        <begin position="540"/>
        <end position="570"/>
    </location>
</feature>
<dbReference type="STRING" id="337451.A0A3S3N3F9"/>
<evidence type="ECO:0000256" key="13">
    <source>
        <dbReference type="SAM" id="Coils"/>
    </source>
</evidence>
<dbReference type="GO" id="GO:0005524">
    <property type="term" value="F:ATP binding"/>
    <property type="evidence" value="ECO:0007669"/>
    <property type="project" value="UniProtKB-UniRule"/>
</dbReference>
<dbReference type="GO" id="GO:0008017">
    <property type="term" value="F:microtubule binding"/>
    <property type="evidence" value="ECO:0007669"/>
    <property type="project" value="InterPro"/>
</dbReference>
<evidence type="ECO:0000256" key="4">
    <source>
        <dbReference type="ARBA" id="ARBA00022701"/>
    </source>
</evidence>
<dbReference type="Gene3D" id="3.40.850.10">
    <property type="entry name" value="Kinesin motor domain"/>
    <property type="match status" value="1"/>
</dbReference>
<dbReference type="Proteomes" id="UP000283530">
    <property type="component" value="Unassembled WGS sequence"/>
</dbReference>
<comment type="caution">
    <text evidence="16">The sequence shown here is derived from an EMBL/GenBank/DDBJ whole genome shotgun (WGS) entry which is preliminary data.</text>
</comment>
<sequence length="579" mass="64998">MASKSNTVVRSSLRSDRQNLPKSGSNSSGTGSTPHPSTRSKPPSARRSAAAPNGRASNRDDCTDPGRVRVAVRLRPKNAEDLTCDADFADCVELLPELKRLTLRKNNWSSESFVFDEVFTESASQRRVYDVTAKPVVESVLNGYNGTVMAYGQTGTGKTFTVSRLGKVDPSERGIIARALEDIISETISSDSVAISYLQLYLESVQDLLAPEKTNIPIMEDPKTGEVSLPNASVVKVRDLDHCLELLEIGEANRHAANTKLNTESSRSHAILMVYVRRSVKEKLENELTYQDNRPQIDVPVGNSLPVLLKSKLLIVDLAGSERIDKSGSEGFMREEAKFINLSLTSLGKCINALAENRPHIPTRDSKLTRLLRDSFGGSSRTSLIMTIGPSSRHLLETTSTILFGQRAMKVVNTMKLKEELDYENLCCKLESQLDYLNAEMERQQNLSENNRGQMEQKLKECQNSFAEAEKDYSAKIQSLEKENICFEKEIRKMLNAMNLQKDQNDQICDEVTRLEKSLTQSQVLADTTQMYERKIAELIKQLEDQHLLYRSEQEKLLEAKKHLNEYQQSMQNLLSCYG</sequence>
<organism evidence="16 17">
    <name type="scientific">Cinnamomum micranthum f. kanehirae</name>
    <dbReference type="NCBI Taxonomy" id="337451"/>
    <lineage>
        <taxon>Eukaryota</taxon>
        <taxon>Viridiplantae</taxon>
        <taxon>Streptophyta</taxon>
        <taxon>Embryophyta</taxon>
        <taxon>Tracheophyta</taxon>
        <taxon>Spermatophyta</taxon>
        <taxon>Magnoliopsida</taxon>
        <taxon>Magnoliidae</taxon>
        <taxon>Laurales</taxon>
        <taxon>Lauraceae</taxon>
        <taxon>Cinnamomum</taxon>
    </lineage>
</organism>
<keyword evidence="8 13" id="KW-0175">Coiled coil</keyword>
<dbReference type="GO" id="GO:0005876">
    <property type="term" value="C:spindle microtubule"/>
    <property type="evidence" value="ECO:0007669"/>
    <property type="project" value="TreeGrafter"/>
</dbReference>
<proteinExistence type="inferred from homology"/>
<keyword evidence="10" id="KW-0206">Cytoskeleton</keyword>
<reference evidence="16 17" key="1">
    <citation type="journal article" date="2019" name="Nat. Plants">
        <title>Stout camphor tree genome fills gaps in understanding of flowering plant genome evolution.</title>
        <authorList>
            <person name="Chaw S.M."/>
            <person name="Liu Y.C."/>
            <person name="Wu Y.W."/>
            <person name="Wang H.Y."/>
            <person name="Lin C.I."/>
            <person name="Wu C.S."/>
            <person name="Ke H.M."/>
            <person name="Chang L.Y."/>
            <person name="Hsu C.Y."/>
            <person name="Yang H.T."/>
            <person name="Sudianto E."/>
            <person name="Hsu M.H."/>
            <person name="Wu K.P."/>
            <person name="Wang L.N."/>
            <person name="Leebens-Mack J.H."/>
            <person name="Tsai I.J."/>
        </authorList>
    </citation>
    <scope>NUCLEOTIDE SEQUENCE [LARGE SCALE GENOMIC DNA]</scope>
    <source>
        <strain evidence="17">cv. Chaw 1501</strain>
        <tissue evidence="16">Young leaves</tissue>
    </source>
</reference>
<dbReference type="GO" id="GO:0008574">
    <property type="term" value="F:plus-end-directed microtubule motor activity"/>
    <property type="evidence" value="ECO:0007669"/>
    <property type="project" value="TreeGrafter"/>
</dbReference>
<keyword evidence="9 11" id="KW-0505">Motor protein</keyword>
<feature type="region of interest" description="Disordered" evidence="14">
    <location>
        <begin position="1"/>
        <end position="64"/>
    </location>
</feature>
<dbReference type="CDD" id="cd00106">
    <property type="entry name" value="KISc"/>
    <property type="match status" value="1"/>
</dbReference>
<accession>A0A3S3N3F9</accession>
<dbReference type="InterPro" id="IPR019821">
    <property type="entry name" value="Kinesin_motor_CS"/>
</dbReference>
<evidence type="ECO:0000256" key="14">
    <source>
        <dbReference type="SAM" id="MobiDB-lite"/>
    </source>
</evidence>
<keyword evidence="5" id="KW-0677">Repeat</keyword>
<evidence type="ECO:0000256" key="7">
    <source>
        <dbReference type="ARBA" id="ARBA00022840"/>
    </source>
</evidence>
<keyword evidence="7 11" id="KW-0067">ATP-binding</keyword>
<dbReference type="SMART" id="SM00129">
    <property type="entry name" value="KISc"/>
    <property type="match status" value="1"/>
</dbReference>
<keyword evidence="3" id="KW-0963">Cytoplasm</keyword>
<dbReference type="GO" id="GO:0051231">
    <property type="term" value="P:spindle elongation"/>
    <property type="evidence" value="ECO:0007669"/>
    <property type="project" value="TreeGrafter"/>
</dbReference>
<name>A0A3S3N3F9_9MAGN</name>
<evidence type="ECO:0000256" key="6">
    <source>
        <dbReference type="ARBA" id="ARBA00022741"/>
    </source>
</evidence>
<dbReference type="InterPro" id="IPR036961">
    <property type="entry name" value="Kinesin_motor_dom_sf"/>
</dbReference>
<dbReference type="EMBL" id="QPKB01000009">
    <property type="protein sequence ID" value="RWR91576.1"/>
    <property type="molecule type" value="Genomic_DNA"/>
</dbReference>
<gene>
    <name evidence="16" type="ORF">CKAN_02073900</name>
</gene>
<evidence type="ECO:0000256" key="9">
    <source>
        <dbReference type="ARBA" id="ARBA00023175"/>
    </source>
</evidence>
<evidence type="ECO:0000256" key="8">
    <source>
        <dbReference type="ARBA" id="ARBA00023054"/>
    </source>
</evidence>
<keyword evidence="17" id="KW-1185">Reference proteome</keyword>
<feature type="compositionally biased region" description="Polar residues" evidence="14">
    <location>
        <begin position="1"/>
        <end position="12"/>
    </location>
</feature>
<dbReference type="GO" id="GO:0072686">
    <property type="term" value="C:mitotic spindle"/>
    <property type="evidence" value="ECO:0007669"/>
    <property type="project" value="TreeGrafter"/>
</dbReference>
<protein>
    <recommendedName>
        <fullName evidence="12">Kinesin-like protein</fullName>
    </recommendedName>
</protein>
<evidence type="ECO:0000259" key="15">
    <source>
        <dbReference type="PROSITE" id="PS50067"/>
    </source>
</evidence>
<evidence type="ECO:0000313" key="17">
    <source>
        <dbReference type="Proteomes" id="UP000283530"/>
    </source>
</evidence>
<evidence type="ECO:0000256" key="3">
    <source>
        <dbReference type="ARBA" id="ARBA00022490"/>
    </source>
</evidence>
<dbReference type="PRINTS" id="PR00380">
    <property type="entry name" value="KINESINHEAVY"/>
</dbReference>
<evidence type="ECO:0000256" key="1">
    <source>
        <dbReference type="ARBA" id="ARBA00004245"/>
    </source>
</evidence>
<dbReference type="SUPFAM" id="SSF52540">
    <property type="entry name" value="P-loop containing nucleoside triphosphate hydrolases"/>
    <property type="match status" value="1"/>
</dbReference>
<evidence type="ECO:0000313" key="16">
    <source>
        <dbReference type="EMBL" id="RWR91576.1"/>
    </source>
</evidence>
<evidence type="ECO:0000256" key="5">
    <source>
        <dbReference type="ARBA" id="ARBA00022737"/>
    </source>
</evidence>
<dbReference type="PROSITE" id="PS50067">
    <property type="entry name" value="KINESIN_MOTOR_2"/>
    <property type="match status" value="1"/>
</dbReference>
<dbReference type="AlphaFoldDB" id="A0A3S3N3F9"/>
<evidence type="ECO:0000256" key="12">
    <source>
        <dbReference type="RuleBase" id="RU000394"/>
    </source>
</evidence>
<dbReference type="InterPro" id="IPR047149">
    <property type="entry name" value="KIF11-like"/>
</dbReference>
<comment type="subcellular location">
    <subcellularLocation>
        <location evidence="1">Cytoplasm</location>
        <location evidence="1">Cytoskeleton</location>
    </subcellularLocation>
</comment>
<keyword evidence="6 11" id="KW-0547">Nucleotide-binding</keyword>
<keyword evidence="4 12" id="KW-0493">Microtubule</keyword>
<dbReference type="PANTHER" id="PTHR47970">
    <property type="entry name" value="KINESIN-LIKE PROTEIN KIF11"/>
    <property type="match status" value="1"/>
</dbReference>
<dbReference type="GO" id="GO:0007018">
    <property type="term" value="P:microtubule-based movement"/>
    <property type="evidence" value="ECO:0007669"/>
    <property type="project" value="InterPro"/>
</dbReference>
<dbReference type="FunFam" id="3.40.850.10:FF:000036">
    <property type="entry name" value="Kinesin-like protein"/>
    <property type="match status" value="1"/>
</dbReference>
<feature type="compositionally biased region" description="Low complexity" evidence="14">
    <location>
        <begin position="21"/>
        <end position="56"/>
    </location>
</feature>
<dbReference type="Pfam" id="PF00225">
    <property type="entry name" value="Kinesin"/>
    <property type="match status" value="1"/>
</dbReference>
<evidence type="ECO:0000256" key="2">
    <source>
        <dbReference type="ARBA" id="ARBA00010103"/>
    </source>
</evidence>